<keyword evidence="3" id="KW-1185">Reference proteome</keyword>
<name>A0A1S4LTW9_IXOSC</name>
<evidence type="ECO:0000313" key="3">
    <source>
        <dbReference type="Proteomes" id="UP000001555"/>
    </source>
</evidence>
<dbReference type="VEuPathDB" id="VectorBase:ISCW019190"/>
<dbReference type="InParanoid" id="A0A1S4LTW9"/>
<feature type="region of interest" description="Disordered" evidence="1">
    <location>
        <begin position="1"/>
        <end position="68"/>
    </location>
</feature>
<proteinExistence type="predicted"/>
<evidence type="ECO:0000313" key="2">
    <source>
        <dbReference type="EnsemblMetazoa" id="ISCW019190-PA"/>
    </source>
</evidence>
<dbReference type="EnsemblMetazoa" id="ISCW019190-RA">
    <property type="protein sequence ID" value="ISCW019190-PA"/>
    <property type="gene ID" value="ISCW019190"/>
</dbReference>
<dbReference type="Proteomes" id="UP000001555">
    <property type="component" value="Unassembled WGS sequence"/>
</dbReference>
<dbReference type="VEuPathDB" id="VectorBase:ISCI019190"/>
<organism evidence="2 3">
    <name type="scientific">Ixodes scapularis</name>
    <name type="common">Black-legged tick</name>
    <name type="synonym">Deer tick</name>
    <dbReference type="NCBI Taxonomy" id="6945"/>
    <lineage>
        <taxon>Eukaryota</taxon>
        <taxon>Metazoa</taxon>
        <taxon>Ecdysozoa</taxon>
        <taxon>Arthropoda</taxon>
        <taxon>Chelicerata</taxon>
        <taxon>Arachnida</taxon>
        <taxon>Acari</taxon>
        <taxon>Parasitiformes</taxon>
        <taxon>Ixodida</taxon>
        <taxon>Ixodoidea</taxon>
        <taxon>Ixodidae</taxon>
        <taxon>Ixodinae</taxon>
        <taxon>Ixodes</taxon>
    </lineage>
</organism>
<dbReference type="EMBL" id="ABJB010238591">
    <property type="status" value="NOT_ANNOTATED_CDS"/>
    <property type="molecule type" value="Genomic_DNA"/>
</dbReference>
<reference evidence="2" key="2">
    <citation type="submission" date="2020-05" db="UniProtKB">
        <authorList>
            <consortium name="EnsemblMetazoa"/>
        </authorList>
    </citation>
    <scope>IDENTIFICATION</scope>
    <source>
        <strain evidence="2">wikel</strain>
    </source>
</reference>
<protein>
    <submittedName>
        <fullName evidence="2">Uncharacterized protein</fullName>
    </submittedName>
</protein>
<feature type="compositionally biased region" description="Basic and acidic residues" evidence="1">
    <location>
        <begin position="1"/>
        <end position="24"/>
    </location>
</feature>
<sequence>ETGEAARTRQARPHDHPPPSDDNNRPQPVIPLSQYPRLHKDSDQLPAIHASRDKTRAKSNTRLPRRGSVSFRRDSTLFFSLNASQTGREKANQRIVSVAARRCARLVVRGRAPAMKSSSPSNAAPRRIV</sequence>
<reference evidence="3" key="1">
    <citation type="submission" date="2008-03" db="EMBL/GenBank/DDBJ databases">
        <title>Annotation of Ixodes scapularis.</title>
        <authorList>
            <consortium name="Ixodes scapularis Genome Project Consortium"/>
            <person name="Caler E."/>
            <person name="Hannick L.I."/>
            <person name="Bidwell S."/>
            <person name="Joardar V."/>
            <person name="Thiagarajan M."/>
            <person name="Amedeo P."/>
            <person name="Galinsky K.J."/>
            <person name="Schobel S."/>
            <person name="Inman J."/>
            <person name="Hostetler J."/>
            <person name="Miller J."/>
            <person name="Hammond M."/>
            <person name="Megy K."/>
            <person name="Lawson D."/>
            <person name="Kodira C."/>
            <person name="Sutton G."/>
            <person name="Meyer J."/>
            <person name="Hill C.A."/>
            <person name="Birren B."/>
            <person name="Nene V."/>
            <person name="Collins F."/>
            <person name="Alarcon-Chaidez F."/>
            <person name="Wikel S."/>
            <person name="Strausberg R."/>
        </authorList>
    </citation>
    <scope>NUCLEOTIDE SEQUENCE [LARGE SCALE GENOMIC DNA]</scope>
    <source>
        <strain evidence="3">Wikel</strain>
    </source>
</reference>
<evidence type="ECO:0000256" key="1">
    <source>
        <dbReference type="SAM" id="MobiDB-lite"/>
    </source>
</evidence>
<accession>A0A1S4LTW9</accession>
<dbReference type="AlphaFoldDB" id="A0A1S4LTW9"/>